<feature type="compositionally biased region" description="Low complexity" evidence="1">
    <location>
        <begin position="94"/>
        <end position="106"/>
    </location>
</feature>
<feature type="compositionally biased region" description="Basic and acidic residues" evidence="1">
    <location>
        <begin position="439"/>
        <end position="453"/>
    </location>
</feature>
<dbReference type="AlphaFoldDB" id="A0AAF0E1F8"/>
<feature type="compositionally biased region" description="Low complexity" evidence="1">
    <location>
        <begin position="414"/>
        <end position="437"/>
    </location>
</feature>
<feature type="region of interest" description="Disordered" evidence="1">
    <location>
        <begin position="407"/>
        <end position="460"/>
    </location>
</feature>
<reference evidence="2" key="1">
    <citation type="submission" date="2023-03" db="EMBL/GenBank/DDBJ databases">
        <title>Mating type loci evolution in Malassezia.</title>
        <authorList>
            <person name="Coelho M.A."/>
        </authorList>
    </citation>
    <scope>NUCLEOTIDE SEQUENCE</scope>
    <source>
        <strain evidence="2">CBS 7876</strain>
    </source>
</reference>
<feature type="compositionally biased region" description="Low complexity" evidence="1">
    <location>
        <begin position="119"/>
        <end position="134"/>
    </location>
</feature>
<feature type="compositionally biased region" description="Low complexity" evidence="1">
    <location>
        <begin position="225"/>
        <end position="235"/>
    </location>
</feature>
<name>A0AAF0E1F8_9BASI</name>
<proteinExistence type="predicted"/>
<feature type="compositionally biased region" description="Low complexity" evidence="1">
    <location>
        <begin position="24"/>
        <end position="40"/>
    </location>
</feature>
<evidence type="ECO:0000313" key="2">
    <source>
        <dbReference type="EMBL" id="WFD03450.1"/>
    </source>
</evidence>
<dbReference type="EMBL" id="CP119937">
    <property type="protein sequence ID" value="WFD03450.1"/>
    <property type="molecule type" value="Genomic_DNA"/>
</dbReference>
<protein>
    <submittedName>
        <fullName evidence="2">Uncharacterized protein</fullName>
    </submittedName>
</protein>
<dbReference type="Proteomes" id="UP001214603">
    <property type="component" value="Chromosome 4"/>
</dbReference>
<sequence>MERGRPSPAPVEAPEKRRPHSVLARSMTAASTAPRTRATPGVRPGVARAHTTPTEAASPPSLRASTSARAHTPSPAAGAHVRPTPTSGKRAFQGTVRVAGAARTATPADTQSPHAVSLGTGARVVGTTPPTTRPHSVAARTRPVRTTSPDRATPSSAEASHSDRLHRARRSPTSPTSEVRTAAPPAARARGRVAKPCAYALRGGAPDESRAARAADASTPRGDVSSSMYSSPAGSALGTPVGARAHPFTPHVPMRSTPLSSTPPVETYDAKHERKLLDLEISNKSLLAINASLESAKVQQAKELRALRQQMFHAQLERAVEPSEVYGLEADVMAPAFAALGEAGSSQNSLPARVARALAQQDEELHELHQRCRHAIDAMLDEARAAILARPDADAGKSRVLHVSELGQDDSEQSDASASASTSSAGASASSSDAGAGAERGDPPRAARGEPHAAVHAPRLASWRPGLPVAAAHHAPGPEAADLSVD</sequence>
<feature type="compositionally biased region" description="Low complexity" evidence="1">
    <location>
        <begin position="179"/>
        <end position="188"/>
    </location>
</feature>
<organism evidence="2 3">
    <name type="scientific">Malassezia obtusa</name>
    <dbReference type="NCBI Taxonomy" id="76774"/>
    <lineage>
        <taxon>Eukaryota</taxon>
        <taxon>Fungi</taxon>
        <taxon>Dikarya</taxon>
        <taxon>Basidiomycota</taxon>
        <taxon>Ustilaginomycotina</taxon>
        <taxon>Malasseziomycetes</taxon>
        <taxon>Malasseziales</taxon>
        <taxon>Malasseziaceae</taxon>
        <taxon>Malassezia</taxon>
    </lineage>
</organism>
<keyword evidence="3" id="KW-1185">Reference proteome</keyword>
<evidence type="ECO:0000256" key="1">
    <source>
        <dbReference type="SAM" id="MobiDB-lite"/>
    </source>
</evidence>
<gene>
    <name evidence="2" type="ORF">MOBT1_002139</name>
</gene>
<feature type="compositionally biased region" description="Polar residues" evidence="1">
    <location>
        <begin position="144"/>
        <end position="159"/>
    </location>
</feature>
<evidence type="ECO:0000313" key="3">
    <source>
        <dbReference type="Proteomes" id="UP001214603"/>
    </source>
</evidence>
<feature type="region of interest" description="Disordered" evidence="1">
    <location>
        <begin position="1"/>
        <end position="237"/>
    </location>
</feature>
<accession>A0AAF0E1F8</accession>